<dbReference type="Gene3D" id="1.10.3210.10">
    <property type="entry name" value="Hypothetical protein af1432"/>
    <property type="match status" value="1"/>
</dbReference>
<evidence type="ECO:0000259" key="1">
    <source>
        <dbReference type="SMART" id="SM00471"/>
    </source>
</evidence>
<evidence type="ECO:0000313" key="3">
    <source>
        <dbReference type="Proteomes" id="UP001194539"/>
    </source>
</evidence>
<protein>
    <submittedName>
        <fullName evidence="2">HD domain-containing protein</fullName>
    </submittedName>
</protein>
<dbReference type="SUPFAM" id="SSF109604">
    <property type="entry name" value="HD-domain/PDEase-like"/>
    <property type="match status" value="1"/>
</dbReference>
<evidence type="ECO:0000313" key="2">
    <source>
        <dbReference type="EMBL" id="MBH5391982.1"/>
    </source>
</evidence>
<proteinExistence type="predicted"/>
<dbReference type="PANTHER" id="PTHR38659:SF2">
    <property type="entry name" value="HDIG DOMAIN PROTEIN"/>
    <property type="match status" value="1"/>
</dbReference>
<name>A0ABS0PG75_9BRAD</name>
<dbReference type="InterPro" id="IPR003607">
    <property type="entry name" value="HD/PDEase_dom"/>
</dbReference>
<dbReference type="RefSeq" id="WP_061878529.1">
    <property type="nucleotide sequence ID" value="NZ_JACEGD010000064.1"/>
</dbReference>
<feature type="domain" description="HD/PDEase" evidence="1">
    <location>
        <begin position="16"/>
        <end position="123"/>
    </location>
</feature>
<comment type="caution">
    <text evidence="2">The sequence shown here is derived from an EMBL/GenBank/DDBJ whole genome shotgun (WGS) entry which is preliminary data.</text>
</comment>
<reference evidence="2 3" key="1">
    <citation type="submission" date="2020-07" db="EMBL/GenBank/DDBJ databases">
        <title>Bradyrhizobium diversity isolated from nodules of indigenous legumes of Western Australia.</title>
        <authorList>
            <person name="Klepa M.S."/>
        </authorList>
    </citation>
    <scope>NUCLEOTIDE SEQUENCE [LARGE SCALE GENOMIC DNA]</scope>
    <source>
        <strain evidence="2 3">CNPSo 4019</strain>
    </source>
</reference>
<dbReference type="EMBL" id="JACEGD010000064">
    <property type="protein sequence ID" value="MBH5391982.1"/>
    <property type="molecule type" value="Genomic_DNA"/>
</dbReference>
<dbReference type="InterPro" id="IPR006674">
    <property type="entry name" value="HD_domain"/>
</dbReference>
<sequence>MLRVLDAGLLVKQYLGDTPRANHSRFVAHIMRELAPTFSASADLWEVVGLCHDLDYFHTSNNLSQHGLVTVSWLGDNIPVEAQHAIAAHDHRTGVQANTTLADMLKMADAVAIIDERLGRGAILGADRAEPYTALRRQLGARSYLSDIVERYSEKHAISFDRIVEIVALAPKQ</sequence>
<dbReference type="Pfam" id="PF01966">
    <property type="entry name" value="HD"/>
    <property type="match status" value="1"/>
</dbReference>
<organism evidence="2 3">
    <name type="scientific">Bradyrhizobium diversitatis</name>
    <dbReference type="NCBI Taxonomy" id="2755406"/>
    <lineage>
        <taxon>Bacteria</taxon>
        <taxon>Pseudomonadati</taxon>
        <taxon>Pseudomonadota</taxon>
        <taxon>Alphaproteobacteria</taxon>
        <taxon>Hyphomicrobiales</taxon>
        <taxon>Nitrobacteraceae</taxon>
        <taxon>Bradyrhizobium</taxon>
    </lineage>
</organism>
<dbReference type="PANTHER" id="PTHR38659">
    <property type="entry name" value="METAL-DEPENDENT PHOSPHOHYDROLASE"/>
    <property type="match status" value="1"/>
</dbReference>
<dbReference type="SMART" id="SM00471">
    <property type="entry name" value="HDc"/>
    <property type="match status" value="1"/>
</dbReference>
<keyword evidence="3" id="KW-1185">Reference proteome</keyword>
<accession>A0ABS0PG75</accession>
<dbReference type="Proteomes" id="UP001194539">
    <property type="component" value="Unassembled WGS sequence"/>
</dbReference>
<gene>
    <name evidence="2" type="ORF">H1B27_37840</name>
</gene>